<dbReference type="InterPro" id="IPR003594">
    <property type="entry name" value="HATPase_dom"/>
</dbReference>
<dbReference type="GO" id="GO:0000155">
    <property type="term" value="F:phosphorelay sensor kinase activity"/>
    <property type="evidence" value="ECO:0007669"/>
    <property type="project" value="InterPro"/>
</dbReference>
<dbReference type="InterPro" id="IPR029016">
    <property type="entry name" value="GAF-like_dom_sf"/>
</dbReference>
<feature type="domain" description="PAS" evidence="8">
    <location>
        <begin position="667"/>
        <end position="737"/>
    </location>
</feature>
<evidence type="ECO:0000259" key="8">
    <source>
        <dbReference type="PROSITE" id="PS50112"/>
    </source>
</evidence>
<protein>
    <recommendedName>
        <fullName evidence="2">histidine kinase</fullName>
        <ecNumber evidence="2">2.7.13.3</ecNumber>
    </recommendedName>
</protein>
<feature type="coiled-coil region" evidence="6">
    <location>
        <begin position="1726"/>
        <end position="1753"/>
    </location>
</feature>
<evidence type="ECO:0000256" key="4">
    <source>
        <dbReference type="ARBA" id="ARBA00022679"/>
    </source>
</evidence>
<feature type="domain" description="Histidine kinase" evidence="7">
    <location>
        <begin position="1753"/>
        <end position="1967"/>
    </location>
</feature>
<evidence type="ECO:0000256" key="1">
    <source>
        <dbReference type="ARBA" id="ARBA00000085"/>
    </source>
</evidence>
<dbReference type="SMART" id="SM00065">
    <property type="entry name" value="GAF"/>
    <property type="match status" value="3"/>
</dbReference>
<dbReference type="EMBL" id="RBWW01000002">
    <property type="protein sequence ID" value="RKS78073.1"/>
    <property type="molecule type" value="Genomic_DNA"/>
</dbReference>
<dbReference type="InterPro" id="IPR052162">
    <property type="entry name" value="Sensor_kinase/Photoreceptor"/>
</dbReference>
<dbReference type="InterPro" id="IPR035965">
    <property type="entry name" value="PAS-like_dom_sf"/>
</dbReference>
<dbReference type="PANTHER" id="PTHR43304">
    <property type="entry name" value="PHYTOCHROME-LIKE PROTEIN CPH1"/>
    <property type="match status" value="1"/>
</dbReference>
<dbReference type="RefSeq" id="WP_121304014.1">
    <property type="nucleotide sequence ID" value="NZ_RBWW01000002.1"/>
</dbReference>
<feature type="domain" description="PAC" evidence="9">
    <location>
        <begin position="1108"/>
        <end position="1159"/>
    </location>
</feature>
<dbReference type="PROSITE" id="PS50113">
    <property type="entry name" value="PAC"/>
    <property type="match status" value="5"/>
</dbReference>
<reference evidence="10 11" key="1">
    <citation type="submission" date="2018-10" db="EMBL/GenBank/DDBJ databases">
        <title>Genomic Encyclopedia of Archaeal and Bacterial Type Strains, Phase II (KMG-II): from individual species to whole genera.</title>
        <authorList>
            <person name="Goeker M."/>
        </authorList>
    </citation>
    <scope>NUCLEOTIDE SEQUENCE [LARGE SCALE GENOMIC DNA]</scope>
    <source>
        <strain evidence="10 11">DSM 11927</strain>
    </source>
</reference>
<dbReference type="EC" id="2.7.13.3" evidence="2"/>
<sequence length="1971" mass="221785">MSTDNIAQETTPETVFGRIDEAVFALDTDWQFTYINQQTAALVDRDPATLLGESLWEVFPDSADSAAFDACHNAVETQEPCHFEMVFGPRDTRFVVHAYPSNDGLTVCLRELTAERERKLELQRSQQLFESVFHETEDAIIVADTDRRITDFNPAAERLFGYDASEVIGEKSQLLYADPETFERQGDKRFNEQAPQRRDRYVVEYERADGTTFEGETVGTPLKREADGSFAFFATVRDVTSQLNYKRSIEQRNRALKQFHDITTDEKKPFATQAAAVLKLAVDYLDVETGVIAEIDGQTRIPRHVFTAGETATATERRPLDTTFDERVATTGKPFGFHDVKEAEFTEHRAAESGEIAAYLGVSVTVDDKQYGVLSFTDGGSRASAFSESEETFVRIVAQWAGKEISRRRNQKRANAERERLRQIIDTIPQQVFVKDADGTYTLANKAAAAAHGVVVERLEGATHDEFALSDEQRDFKSDDAAVIENGESVHIEEDRLVEADGSSHTVQTDIVPIEIASGERRALVVATDITEQKQLEAQLEQSKRRLRQIIDMLPQLVFAKDESGTFLLANEAVADAYGTTVDELEGATDAEFADSEAEAEQFRADDRAVIDSGEPKHISEESLTTTDGIERILSTRKIPYDPVDIPGDAVLGVSTDITELKQREAELEMQSAAMEASMDGISVLDDDGEYIYMNEAHAAVFGYDPDDLIGSSWRRLYSDEEVERIRQEVFPELEEHGQWRGETVGRQRDGSPVTQELALSLLDDGKLICTNRDITEQKARENVLEQYEALIENMNEAAFIVDDEWRLAYANERTLSLGDVEPRSVLGQDIMELFDGLVTDKADYKTFNDTLERTLDGEQVNERCEVPLQLPTGEYILECLFSPFTSAGEQRAAVVARDVTAQKAREQELERKRARLRALFDESPDGIIVHDENGEIIDTNTTQIDQLGYEELCGVNVAEFEVGHSRTELRALWSDMALGETRRVEGNHRRKNGSIFPVEVWISKTEVHGEVRFIAISRDISDRKAREREMVRNREFLEKTQNIASVGGWEIDLQTDELRWTDEVYRIHDLPLDADVTVEDGIDYYHPEERPTLNAVFDRLVEEGEPYDEELRIVTAADAVKWVRTVGDPEFDDGEVVGARGIFQNITDRKEREQDVQELTERLDLAVEGANLGVWDWDMTTDAVTFNEQWASMLGLSLDEIAHTLETWEERVHPVDMDRVEDALEAHIAGEAELYDCDHRMRTASGEWKWIRDVGEVVERDSDGQPTRAVGIHLDITDQKRSENALEEERDMFAQGPAVVFKWQNEPDWPVEYVSENVTETFGFTPEELESGDIPYKTLIHDEDMDTVTAEVQANTDTETERFSHDPYRMVTADGEVKWVTDNTKIIRSDGEITHYLGYLIDITDRKRLEQSLRQSEQSLREMTEVASDTDRGFEGKLAAILELGCERLNLPYGFLTRIDDGTQHIVEASGSHSELQAGASAPMSKAYCRRTIEQDEPLTIQNAVEADWPDDVAYEMFGLGCYVGGKVTVNGELYGTLCFADRDNRDHQFDESERAFVELLVQWVRYELAGEAVETKLRELNETAQRLLSASDASEVASTAIESAKRVLGLPMTGIWWYDEGKDALVPAGLTDEAGALLGTQPTFDGEGSLAWETFESGEVRVYDDLQEVEARFNDDTPIRSETLVPLGDKGILISGSTEQRAFSETDRGLFEILAATVETALSRAEREQVLRDTRERLEQSNEELEQFAYAASHDLQEPLRTVSSYLTLLERRNEEVLDDDALEFIDFAVDGAERMREMIQALLAYSRVDTRGQAFESTDMDAVFDTVARNLEVNIEESGAVVNVPDAGGHVVGDTNQLVQLFQNLVENGIKYSEETPHVDISVVRSDDDTVEYAVSDDGIGMEPSQLDDIFEVFQRLHTREEISGTGIGLSMCRKIVDRHSGQIRVKSAPDEGSTFFVTLPAAGDEHE</sequence>
<feature type="domain" description="PAS" evidence="8">
    <location>
        <begin position="8"/>
        <end position="78"/>
    </location>
</feature>
<dbReference type="Pfam" id="PF13426">
    <property type="entry name" value="PAS_9"/>
    <property type="match status" value="2"/>
</dbReference>
<dbReference type="SMART" id="SM00387">
    <property type="entry name" value="HATPase_c"/>
    <property type="match status" value="1"/>
</dbReference>
<comment type="caution">
    <text evidence="10">The sequence shown here is derived from an EMBL/GenBank/DDBJ whole genome shotgun (WGS) entry which is preliminary data.</text>
</comment>
<dbReference type="InterPro" id="IPR005467">
    <property type="entry name" value="His_kinase_dom"/>
</dbReference>
<dbReference type="Pfam" id="PF13185">
    <property type="entry name" value="GAF_2"/>
    <property type="match status" value="2"/>
</dbReference>
<feature type="domain" description="PAC" evidence="9">
    <location>
        <begin position="491"/>
        <end position="542"/>
    </location>
</feature>
<feature type="domain" description="PAS" evidence="8">
    <location>
        <begin position="784"/>
        <end position="859"/>
    </location>
</feature>
<keyword evidence="4" id="KW-0808">Transferase</keyword>
<dbReference type="InterPro" id="IPR001610">
    <property type="entry name" value="PAC"/>
</dbReference>
<dbReference type="CDD" id="cd00130">
    <property type="entry name" value="PAS"/>
    <property type="match status" value="8"/>
</dbReference>
<dbReference type="PRINTS" id="PR00344">
    <property type="entry name" value="BCTRLSENSOR"/>
</dbReference>
<dbReference type="InterPro" id="IPR004358">
    <property type="entry name" value="Sig_transdc_His_kin-like_C"/>
</dbReference>
<evidence type="ECO:0000256" key="5">
    <source>
        <dbReference type="ARBA" id="ARBA00022777"/>
    </source>
</evidence>
<evidence type="ECO:0000256" key="6">
    <source>
        <dbReference type="SAM" id="Coils"/>
    </source>
</evidence>
<dbReference type="PROSITE" id="PS50112">
    <property type="entry name" value="PAS"/>
    <property type="match status" value="9"/>
</dbReference>
<dbReference type="SUPFAM" id="SSF55781">
    <property type="entry name" value="GAF domain-like"/>
    <property type="match status" value="3"/>
</dbReference>
<keyword evidence="6" id="KW-0175">Coiled coil</keyword>
<evidence type="ECO:0000256" key="2">
    <source>
        <dbReference type="ARBA" id="ARBA00012438"/>
    </source>
</evidence>
<comment type="catalytic activity">
    <reaction evidence="1">
        <text>ATP + protein L-histidine = ADP + protein N-phospho-L-histidine.</text>
        <dbReference type="EC" id="2.7.13.3"/>
    </reaction>
</comment>
<proteinExistence type="predicted"/>
<feature type="domain" description="PAC" evidence="9">
    <location>
        <begin position="1365"/>
        <end position="1416"/>
    </location>
</feature>
<name>A0A495QVF8_9EURY</name>
<dbReference type="PANTHER" id="PTHR43304:SF1">
    <property type="entry name" value="PAC DOMAIN-CONTAINING PROTEIN"/>
    <property type="match status" value="1"/>
</dbReference>
<feature type="domain" description="PAS" evidence="8">
    <location>
        <begin position="913"/>
        <end position="952"/>
    </location>
</feature>
<dbReference type="SMART" id="SM00388">
    <property type="entry name" value="HisKA"/>
    <property type="match status" value="1"/>
</dbReference>
<dbReference type="Gene3D" id="1.10.287.130">
    <property type="match status" value="1"/>
</dbReference>
<evidence type="ECO:0000259" key="9">
    <source>
        <dbReference type="PROSITE" id="PS50113"/>
    </source>
</evidence>
<dbReference type="Pfam" id="PF08447">
    <property type="entry name" value="PAS_3"/>
    <property type="match status" value="3"/>
</dbReference>
<feature type="domain" description="PAS" evidence="8">
    <location>
        <begin position="417"/>
        <end position="487"/>
    </location>
</feature>
<dbReference type="Pfam" id="PF00512">
    <property type="entry name" value="HisKA"/>
    <property type="match status" value="1"/>
</dbReference>
<gene>
    <name evidence="10" type="ORF">BDK61_3714</name>
</gene>
<dbReference type="PROSITE" id="PS50109">
    <property type="entry name" value="HIS_KIN"/>
    <property type="match status" value="1"/>
</dbReference>
<dbReference type="Gene3D" id="2.10.70.100">
    <property type="match status" value="1"/>
</dbReference>
<dbReference type="InterPro" id="IPR003018">
    <property type="entry name" value="GAF"/>
</dbReference>
<dbReference type="Pfam" id="PF01590">
    <property type="entry name" value="GAF"/>
    <property type="match status" value="1"/>
</dbReference>
<organism evidence="10 11">
    <name type="scientific">Haloarcula quadrata</name>
    <dbReference type="NCBI Taxonomy" id="182779"/>
    <lineage>
        <taxon>Archaea</taxon>
        <taxon>Methanobacteriati</taxon>
        <taxon>Methanobacteriota</taxon>
        <taxon>Stenosarchaea group</taxon>
        <taxon>Halobacteria</taxon>
        <taxon>Halobacteriales</taxon>
        <taxon>Haloarculaceae</taxon>
        <taxon>Haloarcula</taxon>
    </lineage>
</organism>
<dbReference type="InterPro" id="IPR000700">
    <property type="entry name" value="PAS-assoc_C"/>
</dbReference>
<dbReference type="SUPFAM" id="SSF55874">
    <property type="entry name" value="ATPase domain of HSP90 chaperone/DNA topoisomerase II/histidine kinase"/>
    <property type="match status" value="1"/>
</dbReference>
<keyword evidence="5" id="KW-0418">Kinase</keyword>
<dbReference type="SMART" id="SM00086">
    <property type="entry name" value="PAC"/>
    <property type="match status" value="7"/>
</dbReference>
<feature type="domain" description="PAC" evidence="9">
    <location>
        <begin position="983"/>
        <end position="1033"/>
    </location>
</feature>
<dbReference type="InterPro" id="IPR000014">
    <property type="entry name" value="PAS"/>
</dbReference>
<feature type="domain" description="PAS" evidence="8">
    <location>
        <begin position="125"/>
        <end position="180"/>
    </location>
</feature>
<keyword evidence="3" id="KW-0597">Phosphoprotein</keyword>
<evidence type="ECO:0000256" key="3">
    <source>
        <dbReference type="ARBA" id="ARBA00022553"/>
    </source>
</evidence>
<feature type="domain" description="PAS" evidence="8">
    <location>
        <begin position="1160"/>
        <end position="1232"/>
    </location>
</feature>
<dbReference type="SUPFAM" id="SSF55785">
    <property type="entry name" value="PYP-like sensor domain (PAS domain)"/>
    <property type="match status" value="10"/>
</dbReference>
<evidence type="ECO:0000259" key="7">
    <source>
        <dbReference type="PROSITE" id="PS50109"/>
    </source>
</evidence>
<dbReference type="FunFam" id="3.30.565.10:FF:000006">
    <property type="entry name" value="Sensor histidine kinase WalK"/>
    <property type="match status" value="1"/>
</dbReference>
<feature type="domain" description="PAC" evidence="9">
    <location>
        <begin position="1236"/>
        <end position="1289"/>
    </location>
</feature>
<dbReference type="InterPro" id="IPR003661">
    <property type="entry name" value="HisK_dim/P_dom"/>
</dbReference>
<dbReference type="Gene3D" id="3.30.450.20">
    <property type="entry name" value="PAS domain"/>
    <property type="match status" value="10"/>
</dbReference>
<dbReference type="SUPFAM" id="SSF47384">
    <property type="entry name" value="Homodimeric domain of signal transducing histidine kinase"/>
    <property type="match status" value="1"/>
</dbReference>
<dbReference type="CDD" id="cd00082">
    <property type="entry name" value="HisKA"/>
    <property type="match status" value="1"/>
</dbReference>
<keyword evidence="11" id="KW-1185">Reference proteome</keyword>
<dbReference type="Pfam" id="PF02518">
    <property type="entry name" value="HATPase_c"/>
    <property type="match status" value="1"/>
</dbReference>
<dbReference type="Gene3D" id="3.30.450.40">
    <property type="match status" value="3"/>
</dbReference>
<dbReference type="InterPro" id="IPR036097">
    <property type="entry name" value="HisK_dim/P_sf"/>
</dbReference>
<dbReference type="NCBIfam" id="TIGR00229">
    <property type="entry name" value="sensory_box"/>
    <property type="match status" value="7"/>
</dbReference>
<feature type="domain" description="PAS" evidence="8">
    <location>
        <begin position="1312"/>
        <end position="1360"/>
    </location>
</feature>
<dbReference type="InterPro" id="IPR013656">
    <property type="entry name" value="PAS_4"/>
</dbReference>
<dbReference type="SMART" id="SM00091">
    <property type="entry name" value="PAS"/>
    <property type="match status" value="10"/>
</dbReference>
<dbReference type="InterPro" id="IPR036890">
    <property type="entry name" value="HATPase_C_sf"/>
</dbReference>
<feature type="domain" description="PAS" evidence="8">
    <location>
        <begin position="543"/>
        <end position="587"/>
    </location>
</feature>
<dbReference type="Gene3D" id="3.30.565.10">
    <property type="entry name" value="Histidine kinase-like ATPase, C-terminal domain"/>
    <property type="match status" value="1"/>
</dbReference>
<evidence type="ECO:0000313" key="10">
    <source>
        <dbReference type="EMBL" id="RKS78073.1"/>
    </source>
</evidence>
<dbReference type="InterPro" id="IPR013655">
    <property type="entry name" value="PAS_fold_3"/>
</dbReference>
<evidence type="ECO:0000313" key="11">
    <source>
        <dbReference type="Proteomes" id="UP000268233"/>
    </source>
</evidence>
<dbReference type="Pfam" id="PF08448">
    <property type="entry name" value="PAS_4"/>
    <property type="match status" value="5"/>
</dbReference>
<dbReference type="Proteomes" id="UP000268233">
    <property type="component" value="Unassembled WGS sequence"/>
</dbReference>
<accession>A0A495QVF8</accession>